<dbReference type="EMBL" id="MU839009">
    <property type="protein sequence ID" value="KAK1767140.1"/>
    <property type="molecule type" value="Genomic_DNA"/>
</dbReference>
<evidence type="ECO:0000313" key="2">
    <source>
        <dbReference type="Proteomes" id="UP001244011"/>
    </source>
</evidence>
<gene>
    <name evidence="1" type="ORF">QBC33DRAFT_79264</name>
</gene>
<name>A0AAJ0BZF9_9PEZI</name>
<comment type="caution">
    <text evidence="1">The sequence shown here is derived from an EMBL/GenBank/DDBJ whole genome shotgun (WGS) entry which is preliminary data.</text>
</comment>
<accession>A0AAJ0BZF9</accession>
<organism evidence="1 2">
    <name type="scientific">Phialemonium atrogriseum</name>
    <dbReference type="NCBI Taxonomy" id="1093897"/>
    <lineage>
        <taxon>Eukaryota</taxon>
        <taxon>Fungi</taxon>
        <taxon>Dikarya</taxon>
        <taxon>Ascomycota</taxon>
        <taxon>Pezizomycotina</taxon>
        <taxon>Sordariomycetes</taxon>
        <taxon>Sordariomycetidae</taxon>
        <taxon>Cephalothecales</taxon>
        <taxon>Cephalothecaceae</taxon>
        <taxon>Phialemonium</taxon>
    </lineage>
</organism>
<sequence length="272" mass="30240">MHIFILASQCWGSEGLSHPSPYHLPPACVSFWGLFYLSMVRALSRTLSPQRPSLELETCFRHGDPPVSSPVFIAKCLFLLPWAGLSQNLGGSRPTVTIIYIYFPFTKDSDACESRASRACFKPMGYSNPTNLSTLSASQPRMNECPRLWRDRQSRTLNSPGTIDRLRPITPSPLPTYLPTHPSESGTVPPACARVVRTSKYSASLVTTSKGRHAHGDGMGRQARIGCYAAVGVFCKGRGIFFCAEPTSEDCESQTRVSHHPWESCHRHRNRR</sequence>
<dbReference type="Proteomes" id="UP001244011">
    <property type="component" value="Unassembled WGS sequence"/>
</dbReference>
<keyword evidence="2" id="KW-1185">Reference proteome</keyword>
<reference evidence="1" key="1">
    <citation type="submission" date="2023-06" db="EMBL/GenBank/DDBJ databases">
        <title>Genome-scale phylogeny and comparative genomics of the fungal order Sordariales.</title>
        <authorList>
            <consortium name="Lawrence Berkeley National Laboratory"/>
            <person name="Hensen N."/>
            <person name="Bonometti L."/>
            <person name="Westerberg I."/>
            <person name="Brannstrom I.O."/>
            <person name="Guillou S."/>
            <person name="Cros-Aarteil S."/>
            <person name="Calhoun S."/>
            <person name="Haridas S."/>
            <person name="Kuo A."/>
            <person name="Mondo S."/>
            <person name="Pangilinan J."/>
            <person name="Riley R."/>
            <person name="Labutti K."/>
            <person name="Andreopoulos B."/>
            <person name="Lipzen A."/>
            <person name="Chen C."/>
            <person name="Yanf M."/>
            <person name="Daum C."/>
            <person name="Ng V."/>
            <person name="Clum A."/>
            <person name="Steindorff A."/>
            <person name="Ohm R."/>
            <person name="Martin F."/>
            <person name="Silar P."/>
            <person name="Natvig D."/>
            <person name="Lalanne C."/>
            <person name="Gautier V."/>
            <person name="Ament-Velasquez S.L."/>
            <person name="Kruys A."/>
            <person name="Hutchinson M.I."/>
            <person name="Powell A.J."/>
            <person name="Barry K."/>
            <person name="Miller A.N."/>
            <person name="Grigoriev I.V."/>
            <person name="Debuchy R."/>
            <person name="Gladieux P."/>
            <person name="Thoren M.H."/>
            <person name="Johannesson H."/>
        </authorList>
    </citation>
    <scope>NUCLEOTIDE SEQUENCE</scope>
    <source>
        <strain evidence="1">8032-3</strain>
    </source>
</reference>
<protein>
    <submittedName>
        <fullName evidence="1">Uncharacterized protein</fullName>
    </submittedName>
</protein>
<dbReference type="AlphaFoldDB" id="A0AAJ0BZF9"/>
<proteinExistence type="predicted"/>
<dbReference type="RefSeq" id="XP_060283353.1">
    <property type="nucleotide sequence ID" value="XM_060433074.1"/>
</dbReference>
<evidence type="ECO:0000313" key="1">
    <source>
        <dbReference type="EMBL" id="KAK1767140.1"/>
    </source>
</evidence>
<dbReference type="GeneID" id="85316261"/>